<keyword evidence="3" id="KW-0548">Nucleotidyltransferase</keyword>
<keyword evidence="2" id="KW-0808">Transferase</keyword>
<dbReference type="SUPFAM" id="SSF81301">
    <property type="entry name" value="Nucleotidyltransferase"/>
    <property type="match status" value="1"/>
</dbReference>
<dbReference type="EMBL" id="QRNB01000146">
    <property type="protein sequence ID" value="RHK06597.1"/>
    <property type="molecule type" value="Genomic_DNA"/>
</dbReference>
<dbReference type="GO" id="GO:0016779">
    <property type="term" value="F:nucleotidyltransferase activity"/>
    <property type="evidence" value="ECO:0007669"/>
    <property type="project" value="UniProtKB-KW"/>
</dbReference>
<sequence>MKTREEYIALITSHAEELQNTFGITSLRLFGSVARNQHHDGSDVDIYVEMPPKFFLIVRLKAYLEALLGCPVDIIRKHQHLNPFLLKEIEKDGIEVIANRNER</sequence>
<dbReference type="PANTHER" id="PTHR33571:SF14">
    <property type="entry name" value="PROTEIN ADENYLYLTRANSFERASE MJ0435-RELATED"/>
    <property type="match status" value="1"/>
</dbReference>
<comment type="caution">
    <text evidence="9">The sequence shown here is derived from an EMBL/GenBank/DDBJ whole genome shotgun (WGS) entry which is preliminary data.</text>
</comment>
<dbReference type="Pfam" id="PF18765">
    <property type="entry name" value="Polbeta"/>
    <property type="match status" value="1"/>
</dbReference>
<evidence type="ECO:0000256" key="3">
    <source>
        <dbReference type="ARBA" id="ARBA00022695"/>
    </source>
</evidence>
<reference evidence="9 10" key="1">
    <citation type="submission" date="2018-08" db="EMBL/GenBank/DDBJ databases">
        <title>A genome reference for cultivated species of the human gut microbiota.</title>
        <authorList>
            <person name="Zou Y."/>
            <person name="Xue W."/>
            <person name="Luo G."/>
        </authorList>
    </citation>
    <scope>NUCLEOTIDE SEQUENCE [LARGE SCALE GENOMIC DNA]</scope>
    <source>
        <strain evidence="9 10">AF46-2NS</strain>
    </source>
</reference>
<dbReference type="GO" id="GO:0005524">
    <property type="term" value="F:ATP binding"/>
    <property type="evidence" value="ECO:0007669"/>
    <property type="project" value="UniProtKB-KW"/>
</dbReference>
<keyword evidence="5" id="KW-0547">Nucleotide-binding</keyword>
<evidence type="ECO:0000313" key="10">
    <source>
        <dbReference type="Proteomes" id="UP000286211"/>
    </source>
</evidence>
<dbReference type="InterPro" id="IPR041633">
    <property type="entry name" value="Polbeta"/>
</dbReference>
<accession>A0A3R6IK69</accession>
<keyword evidence="6" id="KW-0067">ATP-binding</keyword>
<keyword evidence="7" id="KW-0460">Magnesium</keyword>
<evidence type="ECO:0000313" key="9">
    <source>
        <dbReference type="EMBL" id="RHK06597.1"/>
    </source>
</evidence>
<proteinExistence type="predicted"/>
<dbReference type="InterPro" id="IPR043519">
    <property type="entry name" value="NT_sf"/>
</dbReference>
<dbReference type="Proteomes" id="UP000286211">
    <property type="component" value="Unassembled WGS sequence"/>
</dbReference>
<evidence type="ECO:0000259" key="8">
    <source>
        <dbReference type="Pfam" id="PF18765"/>
    </source>
</evidence>
<evidence type="ECO:0000256" key="1">
    <source>
        <dbReference type="ARBA" id="ARBA00001946"/>
    </source>
</evidence>
<evidence type="ECO:0000256" key="5">
    <source>
        <dbReference type="ARBA" id="ARBA00022741"/>
    </source>
</evidence>
<evidence type="ECO:0000256" key="2">
    <source>
        <dbReference type="ARBA" id="ARBA00022679"/>
    </source>
</evidence>
<protein>
    <submittedName>
        <fullName evidence="9">DNA polymerase subunit beta</fullName>
    </submittedName>
</protein>
<dbReference type="CDD" id="cd05403">
    <property type="entry name" value="NT_KNTase_like"/>
    <property type="match status" value="1"/>
</dbReference>
<name>A0A3R6IK69_9BACT</name>
<dbReference type="AlphaFoldDB" id="A0A3R6IK69"/>
<evidence type="ECO:0000256" key="7">
    <source>
        <dbReference type="ARBA" id="ARBA00022842"/>
    </source>
</evidence>
<dbReference type="InterPro" id="IPR052038">
    <property type="entry name" value="Type-VII_TA_antitoxin"/>
</dbReference>
<keyword evidence="4" id="KW-0479">Metal-binding</keyword>
<dbReference type="PANTHER" id="PTHR33571">
    <property type="entry name" value="SSL8005 PROTEIN"/>
    <property type="match status" value="1"/>
</dbReference>
<comment type="cofactor">
    <cofactor evidence="1">
        <name>Mg(2+)</name>
        <dbReference type="ChEBI" id="CHEBI:18420"/>
    </cofactor>
</comment>
<feature type="domain" description="Polymerase beta nucleotidyltransferase" evidence="8">
    <location>
        <begin position="16"/>
        <end position="99"/>
    </location>
</feature>
<organism evidence="9 10">
    <name type="scientific">Segatella copri</name>
    <dbReference type="NCBI Taxonomy" id="165179"/>
    <lineage>
        <taxon>Bacteria</taxon>
        <taxon>Pseudomonadati</taxon>
        <taxon>Bacteroidota</taxon>
        <taxon>Bacteroidia</taxon>
        <taxon>Bacteroidales</taxon>
        <taxon>Prevotellaceae</taxon>
        <taxon>Segatella</taxon>
    </lineage>
</organism>
<evidence type="ECO:0000256" key="6">
    <source>
        <dbReference type="ARBA" id="ARBA00022840"/>
    </source>
</evidence>
<evidence type="ECO:0000256" key="4">
    <source>
        <dbReference type="ARBA" id="ARBA00022723"/>
    </source>
</evidence>
<dbReference type="Gene3D" id="3.30.460.10">
    <property type="entry name" value="Beta Polymerase, domain 2"/>
    <property type="match status" value="1"/>
</dbReference>
<dbReference type="GO" id="GO:0046872">
    <property type="term" value="F:metal ion binding"/>
    <property type="evidence" value="ECO:0007669"/>
    <property type="project" value="UniProtKB-KW"/>
</dbReference>
<gene>
    <name evidence="9" type="ORF">DW079_14410</name>
</gene>